<dbReference type="EMBL" id="HBJA01052246">
    <property type="protein sequence ID" value="CAE0807403.1"/>
    <property type="molecule type" value="Transcribed_RNA"/>
</dbReference>
<feature type="compositionally biased region" description="Polar residues" evidence="1">
    <location>
        <begin position="68"/>
        <end position="79"/>
    </location>
</feature>
<dbReference type="AlphaFoldDB" id="A0A6T1YRU1"/>
<evidence type="ECO:0000313" key="3">
    <source>
        <dbReference type="EMBL" id="CAE0807404.1"/>
    </source>
</evidence>
<name>A0A6T1YRU1_9EUGL</name>
<evidence type="ECO:0000313" key="2">
    <source>
        <dbReference type="EMBL" id="CAE0807403.1"/>
    </source>
</evidence>
<evidence type="ECO:0000256" key="1">
    <source>
        <dbReference type="SAM" id="MobiDB-lite"/>
    </source>
</evidence>
<gene>
    <name evidence="2" type="ORF">EGYM00163_LOCUS18532</name>
    <name evidence="3" type="ORF">EGYM00163_LOCUS18533</name>
</gene>
<organism evidence="2">
    <name type="scientific">Eutreptiella gymnastica</name>
    <dbReference type="NCBI Taxonomy" id="73025"/>
    <lineage>
        <taxon>Eukaryota</taxon>
        <taxon>Discoba</taxon>
        <taxon>Euglenozoa</taxon>
        <taxon>Euglenida</taxon>
        <taxon>Spirocuta</taxon>
        <taxon>Euglenophyceae</taxon>
        <taxon>Eutreptiales</taxon>
        <taxon>Eutreptiaceae</taxon>
        <taxon>Eutreptiella</taxon>
    </lineage>
</organism>
<accession>A0A6T1YRU1</accession>
<dbReference type="EMBL" id="HBJA01052247">
    <property type="protein sequence ID" value="CAE0807404.1"/>
    <property type="molecule type" value="Transcribed_RNA"/>
</dbReference>
<feature type="compositionally biased region" description="Polar residues" evidence="1">
    <location>
        <begin position="108"/>
        <end position="128"/>
    </location>
</feature>
<sequence length="128" mass="13979">MQHCSVSPAPCQTRTAAKKDAPGHECMPRLRIWHAFVARLRDSRSLKTRGPCIELIDGSGATDPLSKPLSQGPENNSQAGMPCPDCGSHSAATHRQAVRRGFGRQYSGIRSRSHQNTPTKRNLSTMCL</sequence>
<protein>
    <submittedName>
        <fullName evidence="2">Uncharacterized protein</fullName>
    </submittedName>
</protein>
<proteinExistence type="predicted"/>
<feature type="region of interest" description="Disordered" evidence="1">
    <location>
        <begin position="57"/>
        <end position="128"/>
    </location>
</feature>
<reference evidence="2" key="1">
    <citation type="submission" date="2021-01" db="EMBL/GenBank/DDBJ databases">
        <authorList>
            <person name="Corre E."/>
            <person name="Pelletier E."/>
            <person name="Niang G."/>
            <person name="Scheremetjew M."/>
            <person name="Finn R."/>
            <person name="Kale V."/>
            <person name="Holt S."/>
            <person name="Cochrane G."/>
            <person name="Meng A."/>
            <person name="Brown T."/>
            <person name="Cohen L."/>
        </authorList>
    </citation>
    <scope>NUCLEOTIDE SEQUENCE</scope>
    <source>
        <strain evidence="2">CCMP1594</strain>
    </source>
</reference>